<sequence>MTKLFLFLAAATLAISSAFSPFHPTSTSLRPTPTTSSALVGSTTVAPPKTDTETQRRQKNDKNLIPPGQGEVRGPIEWLIDDREVSRETDDPFHILLLDDTFAKNSRITIEYCASSCSYVLGMPFDDAAELAMHAKNEGFSCLGTWTHAEAVRLGGLLQMRDLVCRVVPFCEGGDRPWQARNANEDDGMMKRAEDDVRWA</sequence>
<reference evidence="3 4" key="2">
    <citation type="journal article" date="2008" name="Nature">
        <title>The Phaeodactylum genome reveals the evolutionary history of diatom genomes.</title>
        <authorList>
            <person name="Bowler C."/>
            <person name="Allen A.E."/>
            <person name="Badger J.H."/>
            <person name="Grimwood J."/>
            <person name="Jabbari K."/>
            <person name="Kuo A."/>
            <person name="Maheswari U."/>
            <person name="Martens C."/>
            <person name="Maumus F."/>
            <person name="Otillar R.P."/>
            <person name="Rayko E."/>
            <person name="Salamov A."/>
            <person name="Vandepoele K."/>
            <person name="Beszteri B."/>
            <person name="Gruber A."/>
            <person name="Heijde M."/>
            <person name="Katinka M."/>
            <person name="Mock T."/>
            <person name="Valentin K."/>
            <person name="Verret F."/>
            <person name="Berges J.A."/>
            <person name="Brownlee C."/>
            <person name="Cadoret J.P."/>
            <person name="Chiovitti A."/>
            <person name="Choi C.J."/>
            <person name="Coesel S."/>
            <person name="De Martino A."/>
            <person name="Detter J.C."/>
            <person name="Durkin C."/>
            <person name="Falciatore A."/>
            <person name="Fournet J."/>
            <person name="Haruta M."/>
            <person name="Huysman M.J."/>
            <person name="Jenkins B.D."/>
            <person name="Jiroutova K."/>
            <person name="Jorgensen R.E."/>
            <person name="Joubert Y."/>
            <person name="Kaplan A."/>
            <person name="Kroger N."/>
            <person name="Kroth P.G."/>
            <person name="La Roche J."/>
            <person name="Lindquist E."/>
            <person name="Lommer M."/>
            <person name="Martin-Jezequel V."/>
            <person name="Lopez P.J."/>
            <person name="Lucas S."/>
            <person name="Mangogna M."/>
            <person name="McGinnis K."/>
            <person name="Medlin L.K."/>
            <person name="Montsant A."/>
            <person name="Oudot-Le Secq M.P."/>
            <person name="Napoli C."/>
            <person name="Obornik M."/>
            <person name="Parker M.S."/>
            <person name="Petit J.L."/>
            <person name="Porcel B.M."/>
            <person name="Poulsen N."/>
            <person name="Robison M."/>
            <person name="Rychlewski L."/>
            <person name="Rynearson T.A."/>
            <person name="Schmutz J."/>
            <person name="Shapiro H."/>
            <person name="Siaut M."/>
            <person name="Stanley M."/>
            <person name="Sussman M.R."/>
            <person name="Taylor A.R."/>
            <person name="Vardi A."/>
            <person name="von Dassow P."/>
            <person name="Vyverman W."/>
            <person name="Willis A."/>
            <person name="Wyrwicz L.S."/>
            <person name="Rokhsar D.S."/>
            <person name="Weissenbach J."/>
            <person name="Armbrust E.V."/>
            <person name="Green B.R."/>
            <person name="Van de Peer Y."/>
            <person name="Grigoriev I.V."/>
        </authorList>
    </citation>
    <scope>NUCLEOTIDE SEQUENCE [LARGE SCALE GENOMIC DNA]</scope>
    <source>
        <strain evidence="3 4">CCMP1335</strain>
    </source>
</reference>
<dbReference type="InParanoid" id="B8BY30"/>
<dbReference type="KEGG" id="tps:THAPSDRAFT_3541"/>
<evidence type="ECO:0000256" key="2">
    <source>
        <dbReference type="SAM" id="SignalP"/>
    </source>
</evidence>
<feature type="compositionally biased region" description="Basic and acidic residues" evidence="1">
    <location>
        <begin position="50"/>
        <end position="62"/>
    </location>
</feature>
<organism evidence="3 4">
    <name type="scientific">Thalassiosira pseudonana</name>
    <name type="common">Marine diatom</name>
    <name type="synonym">Cyclotella nana</name>
    <dbReference type="NCBI Taxonomy" id="35128"/>
    <lineage>
        <taxon>Eukaryota</taxon>
        <taxon>Sar</taxon>
        <taxon>Stramenopiles</taxon>
        <taxon>Ochrophyta</taxon>
        <taxon>Bacillariophyta</taxon>
        <taxon>Coscinodiscophyceae</taxon>
        <taxon>Thalassiosirophycidae</taxon>
        <taxon>Thalassiosirales</taxon>
        <taxon>Thalassiosiraceae</taxon>
        <taxon>Thalassiosira</taxon>
    </lineage>
</organism>
<protein>
    <recommendedName>
        <fullName evidence="5">Adaptor protein ClpS core domain-containing protein</fullName>
    </recommendedName>
</protein>
<name>B8BY30_THAPS</name>
<dbReference type="GeneID" id="7451699"/>
<keyword evidence="2" id="KW-0732">Signal</keyword>
<evidence type="ECO:0000313" key="4">
    <source>
        <dbReference type="Proteomes" id="UP000001449"/>
    </source>
</evidence>
<feature type="chain" id="PRO_5002866082" description="Adaptor protein ClpS core domain-containing protein" evidence="2">
    <location>
        <begin position="19"/>
        <end position="200"/>
    </location>
</feature>
<dbReference type="PaxDb" id="35128-Thaps3541"/>
<dbReference type="Proteomes" id="UP000001449">
    <property type="component" value="Chromosome 3"/>
</dbReference>
<evidence type="ECO:0000313" key="3">
    <source>
        <dbReference type="EMBL" id="EED93814.1"/>
    </source>
</evidence>
<feature type="compositionally biased region" description="Basic and acidic residues" evidence="1">
    <location>
        <begin position="188"/>
        <end position="200"/>
    </location>
</feature>
<keyword evidence="4" id="KW-1185">Reference proteome</keyword>
<proteinExistence type="predicted"/>
<dbReference type="OMA" id="REEGMAC"/>
<evidence type="ECO:0000256" key="1">
    <source>
        <dbReference type="SAM" id="MobiDB-lite"/>
    </source>
</evidence>
<feature type="compositionally biased region" description="Low complexity" evidence="1">
    <location>
        <begin position="23"/>
        <end position="37"/>
    </location>
</feature>
<reference evidence="3 4" key="1">
    <citation type="journal article" date="2004" name="Science">
        <title>The genome of the diatom Thalassiosira pseudonana: ecology, evolution, and metabolism.</title>
        <authorList>
            <person name="Armbrust E.V."/>
            <person name="Berges J.A."/>
            <person name="Bowler C."/>
            <person name="Green B.R."/>
            <person name="Martinez D."/>
            <person name="Putnam N.H."/>
            <person name="Zhou S."/>
            <person name="Allen A.E."/>
            <person name="Apt K.E."/>
            <person name="Bechner M."/>
            <person name="Brzezinski M.A."/>
            <person name="Chaal B.K."/>
            <person name="Chiovitti A."/>
            <person name="Davis A.K."/>
            <person name="Demarest M.S."/>
            <person name="Detter J.C."/>
            <person name="Glavina T."/>
            <person name="Goodstein D."/>
            <person name="Hadi M.Z."/>
            <person name="Hellsten U."/>
            <person name="Hildebrand M."/>
            <person name="Jenkins B.D."/>
            <person name="Jurka J."/>
            <person name="Kapitonov V.V."/>
            <person name="Kroger N."/>
            <person name="Lau W.W."/>
            <person name="Lane T.W."/>
            <person name="Larimer F.W."/>
            <person name="Lippmeier J.C."/>
            <person name="Lucas S."/>
            <person name="Medina M."/>
            <person name="Montsant A."/>
            <person name="Obornik M."/>
            <person name="Parker M.S."/>
            <person name="Palenik B."/>
            <person name="Pazour G.J."/>
            <person name="Richardson P.M."/>
            <person name="Rynearson T.A."/>
            <person name="Saito M.A."/>
            <person name="Schwartz D.C."/>
            <person name="Thamatrakoln K."/>
            <person name="Valentin K."/>
            <person name="Vardi A."/>
            <person name="Wilkerson F.P."/>
            <person name="Rokhsar D.S."/>
        </authorList>
    </citation>
    <scope>NUCLEOTIDE SEQUENCE [LARGE SCALE GENOMIC DNA]</scope>
    <source>
        <strain evidence="3 4">CCMP1335</strain>
    </source>
</reference>
<evidence type="ECO:0008006" key="5">
    <source>
        <dbReference type="Google" id="ProtNLM"/>
    </source>
</evidence>
<dbReference type="AlphaFoldDB" id="B8BY30"/>
<dbReference type="HOGENOM" id="CLU_1291209_0_0_1"/>
<gene>
    <name evidence="3" type="ORF">THAPSDRAFT_3541</name>
</gene>
<dbReference type="EMBL" id="CM000640">
    <property type="protein sequence ID" value="EED93814.1"/>
    <property type="molecule type" value="Genomic_DNA"/>
</dbReference>
<feature type="region of interest" description="Disordered" evidence="1">
    <location>
        <begin position="23"/>
        <end position="71"/>
    </location>
</feature>
<feature type="signal peptide" evidence="2">
    <location>
        <begin position="1"/>
        <end position="18"/>
    </location>
</feature>
<accession>B8BY30</accession>
<dbReference type="eggNOG" id="ENOG502SRA5">
    <property type="taxonomic scope" value="Eukaryota"/>
</dbReference>
<dbReference type="RefSeq" id="XP_002288378.1">
    <property type="nucleotide sequence ID" value="XM_002288342.1"/>
</dbReference>
<feature type="region of interest" description="Disordered" evidence="1">
    <location>
        <begin position="181"/>
        <end position="200"/>
    </location>
</feature>